<dbReference type="PANTHER" id="PTHR31286">
    <property type="entry name" value="GLYCINE-RICH CELL WALL STRUCTURAL PROTEIN 1.8-LIKE"/>
    <property type="match status" value="1"/>
</dbReference>
<keyword evidence="6" id="KW-1185">Reference proteome</keyword>
<dbReference type="PANTHER" id="PTHR31286:SF162">
    <property type="entry name" value="DUF4283 DOMAIN-CONTAINING PROTEIN-RELATED"/>
    <property type="match status" value="1"/>
</dbReference>
<sequence>MGSSYRSKSSHMADIKGKGILYEDDDEPIKLTDHDVSQNINEFKLSLIGKILNPKKQSVEKLLQKMPVQWGMEDRIMANDLGNGKFLLNFTTEEELNSVLRQGPFHFNFCMFVLVRWEPVVHDDYPWIIPFWTRLIGVPLHLWTENNLGEIGSRLGHVHQDSIQLIEGRMLLDIDSRRPLKFARKAESPEGDEVTIEIKYEMLFKHCSTCGMLTHEKEYCSLLQRQGVFARVQMQENRPRLYSKGLVKKETKALHSNAPVVPYHKPSGYVTERNDNGRNDNGGNENGRRTYDLAHPREAYTGRVDRVIRRRDDPAWKKRYAGARVEAKPYDRYNGASWREKKSQSQSRHDENVVRDRLVDVLMDRDDGSYDHQMRSVSPLPKENANRLQADREASPPLSKPRPSPDQRSLGVAAVTRRIASAIVTPSRGDSLDENVTKRLKGTPRSLEFETRTEQDPKPTTEDDQVIEALNDMDITEQLVGGLMDCEMENDDLMGLELAEMEDKNDQDRADYVADQKSQIGCEIKKKFEILRRGSPQKRSSSSLAARASVVQTVALDNINEEPQVVSLRNICLLDGSWTSSAVFSGCGWAWMDSSGNTQLMGTRNFPRCESALHSEVEALRWAMENMLQHSTCQSFGTDCKELIAMVKYPQAWPSFSTELERIETLQICFPEFNIIHVPRAYNQIADFLAKTARSFHRELHFIGCSIPVWLPRPPQEPQVVSLRNICLLDGSWISSANFSGCGWTWMDSSGNTQLMGTKNFPRRESALHSEVEALQWAMENMLQHSTCQSFGTECKELIAMVKDPQAWPSFAMELERIDTLQICFPDFNIIHVPRAHNHTADFLAKTARSFRKELHFVGCSIPVCLPRPPQ</sequence>
<dbReference type="EMBL" id="JADBGQ010000005">
    <property type="protein sequence ID" value="KAG5397530.1"/>
    <property type="molecule type" value="Genomic_DNA"/>
</dbReference>
<protein>
    <recommendedName>
        <fullName evidence="7">RNase H type-1 domain-containing protein</fullName>
    </recommendedName>
</protein>
<evidence type="ECO:0000259" key="4">
    <source>
        <dbReference type="Pfam" id="PF14392"/>
    </source>
</evidence>
<dbReference type="CDD" id="cd06222">
    <property type="entry name" value="RNase_H_like"/>
    <property type="match status" value="2"/>
</dbReference>
<evidence type="ECO:0000313" key="5">
    <source>
        <dbReference type="EMBL" id="KAG5397530.1"/>
    </source>
</evidence>
<accession>A0ABQ7MFK3</accession>
<feature type="region of interest" description="Disordered" evidence="1">
    <location>
        <begin position="336"/>
        <end position="411"/>
    </location>
</feature>
<gene>
    <name evidence="5" type="primary">A05g505360.1_BraROA</name>
    <name evidence="5" type="ORF">IGI04_019344</name>
</gene>
<evidence type="ECO:0000313" key="6">
    <source>
        <dbReference type="Proteomes" id="UP000823674"/>
    </source>
</evidence>
<evidence type="ECO:0008006" key="7">
    <source>
        <dbReference type="Google" id="ProtNLM"/>
    </source>
</evidence>
<feature type="domain" description="RNase H type-1" evidence="2">
    <location>
        <begin position="730"/>
        <end position="848"/>
    </location>
</feature>
<dbReference type="Pfam" id="PF13456">
    <property type="entry name" value="RVT_3"/>
    <property type="match status" value="2"/>
</dbReference>
<feature type="domain" description="RNase H type-1" evidence="2">
    <location>
        <begin position="575"/>
        <end position="693"/>
    </location>
</feature>
<dbReference type="Pfam" id="PF14392">
    <property type="entry name" value="zf-CCHC_4"/>
    <property type="match status" value="1"/>
</dbReference>
<dbReference type="InterPro" id="IPR012337">
    <property type="entry name" value="RNaseH-like_sf"/>
</dbReference>
<evidence type="ECO:0000256" key="1">
    <source>
        <dbReference type="SAM" id="MobiDB-lite"/>
    </source>
</evidence>
<reference evidence="5 6" key="1">
    <citation type="submission" date="2021-03" db="EMBL/GenBank/DDBJ databases">
        <authorList>
            <person name="King G.J."/>
            <person name="Bancroft I."/>
            <person name="Baten A."/>
            <person name="Bloomfield J."/>
            <person name="Borpatragohain P."/>
            <person name="He Z."/>
            <person name="Irish N."/>
            <person name="Irwin J."/>
            <person name="Liu K."/>
            <person name="Mauleon R.P."/>
            <person name="Moore J."/>
            <person name="Morris R."/>
            <person name="Ostergaard L."/>
            <person name="Wang B."/>
            <person name="Wells R."/>
        </authorList>
    </citation>
    <scope>NUCLEOTIDE SEQUENCE [LARGE SCALE GENOMIC DNA]</scope>
    <source>
        <strain evidence="5">R-o-18</strain>
        <tissue evidence="5">Leaf</tissue>
    </source>
</reference>
<dbReference type="InterPro" id="IPR044730">
    <property type="entry name" value="RNase_H-like_dom_plant"/>
</dbReference>
<feature type="domain" description="DUF4283" evidence="3">
    <location>
        <begin position="40"/>
        <end position="120"/>
    </location>
</feature>
<dbReference type="InterPro" id="IPR002156">
    <property type="entry name" value="RNaseH_domain"/>
</dbReference>
<dbReference type="InterPro" id="IPR040256">
    <property type="entry name" value="At4g02000-like"/>
</dbReference>
<feature type="region of interest" description="Disordered" evidence="1">
    <location>
        <begin position="256"/>
        <end position="292"/>
    </location>
</feature>
<comment type="caution">
    <text evidence="5">The sequence shown here is derived from an EMBL/GenBank/DDBJ whole genome shotgun (WGS) entry which is preliminary data.</text>
</comment>
<feature type="non-terminal residue" evidence="5">
    <location>
        <position position="871"/>
    </location>
</feature>
<dbReference type="Pfam" id="PF14111">
    <property type="entry name" value="DUF4283"/>
    <property type="match status" value="1"/>
</dbReference>
<dbReference type="InterPro" id="IPR025558">
    <property type="entry name" value="DUF4283"/>
</dbReference>
<proteinExistence type="predicted"/>
<feature type="compositionally biased region" description="Basic and acidic residues" evidence="1">
    <location>
        <begin position="338"/>
        <end position="374"/>
    </location>
</feature>
<feature type="domain" description="Zinc knuckle CX2CX4HX4C" evidence="4">
    <location>
        <begin position="174"/>
        <end position="221"/>
    </location>
</feature>
<dbReference type="InterPro" id="IPR025836">
    <property type="entry name" value="Zn_knuckle_CX2CX4HX4C"/>
</dbReference>
<feature type="compositionally biased region" description="Basic and acidic residues" evidence="1">
    <location>
        <begin position="447"/>
        <end position="461"/>
    </location>
</feature>
<feature type="region of interest" description="Disordered" evidence="1">
    <location>
        <begin position="425"/>
        <end position="461"/>
    </location>
</feature>
<organism evidence="5 6">
    <name type="scientific">Brassica rapa subsp. trilocularis</name>
    <dbReference type="NCBI Taxonomy" id="1813537"/>
    <lineage>
        <taxon>Eukaryota</taxon>
        <taxon>Viridiplantae</taxon>
        <taxon>Streptophyta</taxon>
        <taxon>Embryophyta</taxon>
        <taxon>Tracheophyta</taxon>
        <taxon>Spermatophyta</taxon>
        <taxon>Magnoliopsida</taxon>
        <taxon>eudicotyledons</taxon>
        <taxon>Gunneridae</taxon>
        <taxon>Pentapetalae</taxon>
        <taxon>rosids</taxon>
        <taxon>malvids</taxon>
        <taxon>Brassicales</taxon>
        <taxon>Brassicaceae</taxon>
        <taxon>Brassiceae</taxon>
        <taxon>Brassica</taxon>
    </lineage>
</organism>
<dbReference type="Gene3D" id="3.30.420.10">
    <property type="entry name" value="Ribonuclease H-like superfamily/Ribonuclease H"/>
    <property type="match status" value="2"/>
</dbReference>
<dbReference type="Proteomes" id="UP000823674">
    <property type="component" value="Chromosome A05"/>
</dbReference>
<evidence type="ECO:0000259" key="2">
    <source>
        <dbReference type="Pfam" id="PF13456"/>
    </source>
</evidence>
<evidence type="ECO:0000259" key="3">
    <source>
        <dbReference type="Pfam" id="PF14111"/>
    </source>
</evidence>
<dbReference type="SUPFAM" id="SSF53098">
    <property type="entry name" value="Ribonuclease H-like"/>
    <property type="match status" value="2"/>
</dbReference>
<name>A0ABQ7MFK3_BRACM</name>
<dbReference type="InterPro" id="IPR036397">
    <property type="entry name" value="RNaseH_sf"/>
</dbReference>